<dbReference type="PANTHER" id="PTHR30576">
    <property type="entry name" value="COLANIC BIOSYNTHESIS UDP-GLUCOSE LIPID CARRIER TRANSFERASE"/>
    <property type="match status" value="1"/>
</dbReference>
<dbReference type="Proteomes" id="UP000094570">
    <property type="component" value="Unassembled WGS sequence"/>
</dbReference>
<keyword evidence="5" id="KW-1185">Reference proteome</keyword>
<evidence type="ECO:0000259" key="3">
    <source>
        <dbReference type="Pfam" id="PF02397"/>
    </source>
</evidence>
<keyword evidence="4" id="KW-0808">Transferase</keyword>
<evidence type="ECO:0000313" key="4">
    <source>
        <dbReference type="EMBL" id="ODN29832.1"/>
    </source>
</evidence>
<reference evidence="5" key="1">
    <citation type="submission" date="2016-04" db="EMBL/GenBank/DDBJ databases">
        <title>The genome sequence project of a novel Fervidobacterium isolate from a hot spring in Thailand.</title>
        <authorList>
            <person name="Gonzalez J.M."/>
            <person name="Cuecas A."/>
            <person name="Kanoksilapatham W."/>
        </authorList>
    </citation>
    <scope>NUCLEOTIDE SEQUENCE [LARGE SCALE GENOMIC DNA]</scope>
    <source>
        <strain evidence="5">FC2004</strain>
    </source>
</reference>
<keyword evidence="2" id="KW-0812">Transmembrane</keyword>
<accession>A0A1E3G0T1</accession>
<feature type="transmembrane region" description="Helical" evidence="2">
    <location>
        <begin position="231"/>
        <end position="254"/>
    </location>
</feature>
<comment type="caution">
    <text evidence="4">The sequence shown here is derived from an EMBL/GenBank/DDBJ whole genome shotgun (WGS) entry which is preliminary data.</text>
</comment>
<gene>
    <name evidence="4" type="ORF">A4H02_08675</name>
</gene>
<comment type="similarity">
    <text evidence="1">Belongs to the bacterial sugar transferase family.</text>
</comment>
<dbReference type="InterPro" id="IPR003362">
    <property type="entry name" value="Bact_transf"/>
</dbReference>
<protein>
    <submittedName>
        <fullName evidence="4">Polyprenyl glycosylphosphotransferase</fullName>
    </submittedName>
</protein>
<evidence type="ECO:0000256" key="2">
    <source>
        <dbReference type="SAM" id="Phobius"/>
    </source>
</evidence>
<proteinExistence type="inferred from homology"/>
<dbReference type="EMBL" id="LWAF01000018">
    <property type="protein sequence ID" value="ODN29832.1"/>
    <property type="molecule type" value="Genomic_DNA"/>
</dbReference>
<evidence type="ECO:0000313" key="5">
    <source>
        <dbReference type="Proteomes" id="UP000094570"/>
    </source>
</evidence>
<dbReference type="GO" id="GO:0016780">
    <property type="term" value="F:phosphotransferase activity, for other substituted phosphate groups"/>
    <property type="evidence" value="ECO:0007669"/>
    <property type="project" value="TreeGrafter"/>
</dbReference>
<feature type="domain" description="Bacterial sugar transferase" evidence="3">
    <location>
        <begin position="226"/>
        <end position="407"/>
    </location>
</feature>
<feature type="transmembrane region" description="Helical" evidence="2">
    <location>
        <begin position="20"/>
        <end position="41"/>
    </location>
</feature>
<feature type="transmembrane region" description="Helical" evidence="2">
    <location>
        <begin position="53"/>
        <end position="69"/>
    </location>
</feature>
<organism evidence="4 5">
    <name type="scientific">Fervidobacterium thailandense</name>
    <dbReference type="NCBI Taxonomy" id="1008305"/>
    <lineage>
        <taxon>Bacteria</taxon>
        <taxon>Thermotogati</taxon>
        <taxon>Thermotogota</taxon>
        <taxon>Thermotogae</taxon>
        <taxon>Thermotogales</taxon>
        <taxon>Fervidobacteriaceae</taxon>
        <taxon>Fervidobacterium</taxon>
    </lineage>
</organism>
<dbReference type="STRING" id="1008305.A4H02_08675"/>
<sequence length="413" mass="48450">MLILVSLLTVYTIFFTVTKNILIATFASVIWVITAYAFRTFEFDALESLNEQLVRILVSSFFSGMFILLPELTDTPNFSGKQILKGLLYTYFATPFLNYVLYNFLFLRLSKPRHYLVIGRKEEEVGRILDEITEKSRGKIVFEEFLNPSPAVLKVKLDNFNDILVADFELYKRVKHILEPYKSSKKIEYLSDLSEKILRRIPLEVVDRFREYYEIEFENAKESPTKRILDMFGAILGLVFFAPIILIAAVAILIEDGPPVVFKQLRVGKNNKEFMIVKLRSMKKQTDGQARFADQEKDRILKIGKIIRPTRIDEALQFWNILKGDMSLVGPRPEQIPFVREFEQKIPYYSYRHKLKPGLTGWAQIMYQYSSTLEEVKRKLEYDLYYIKNRSTLMDLRIILQTIEAVFWRRGAK</sequence>
<dbReference type="Pfam" id="PF02397">
    <property type="entry name" value="Bac_transf"/>
    <property type="match status" value="1"/>
</dbReference>
<keyword evidence="2" id="KW-1133">Transmembrane helix</keyword>
<keyword evidence="2" id="KW-0472">Membrane</keyword>
<feature type="transmembrane region" description="Helical" evidence="2">
    <location>
        <begin position="89"/>
        <end position="107"/>
    </location>
</feature>
<dbReference type="AlphaFoldDB" id="A0A1E3G0T1"/>
<dbReference type="PANTHER" id="PTHR30576:SF0">
    <property type="entry name" value="UNDECAPRENYL-PHOSPHATE N-ACETYLGALACTOSAMINYL 1-PHOSPHATE TRANSFERASE-RELATED"/>
    <property type="match status" value="1"/>
</dbReference>
<evidence type="ECO:0000256" key="1">
    <source>
        <dbReference type="ARBA" id="ARBA00006464"/>
    </source>
</evidence>
<name>A0A1E3G0T1_9BACT</name>